<dbReference type="SMART" id="SM00271">
    <property type="entry name" value="DnaJ"/>
    <property type="match status" value="1"/>
</dbReference>
<feature type="compositionally biased region" description="Basic and acidic residues" evidence="5">
    <location>
        <begin position="28"/>
        <end position="41"/>
    </location>
</feature>
<proteinExistence type="predicted"/>
<dbReference type="CDD" id="cd06257">
    <property type="entry name" value="DnaJ"/>
    <property type="match status" value="1"/>
</dbReference>
<reference evidence="8" key="2">
    <citation type="journal article" date="2014" name="PLoS ONE">
        <title>Genome and Transcriptome Analysis of the Fungal Pathogen Fusarium oxysporum f. sp. cubense Causing Banana Vascular Wilt Disease.</title>
        <authorList>
            <person name="Guo L."/>
            <person name="Han L."/>
            <person name="Yang L."/>
            <person name="Zeng H."/>
            <person name="Fan D."/>
            <person name="Zhu Y."/>
            <person name="Feng Y."/>
            <person name="Wang G."/>
            <person name="Peng C."/>
            <person name="Jiang X."/>
            <person name="Zhou D."/>
            <person name="Ni P."/>
            <person name="Liang C."/>
            <person name="Liu L."/>
            <person name="Wang J."/>
            <person name="Mao C."/>
            <person name="Fang X."/>
            <person name="Peng M."/>
            <person name="Huang J."/>
        </authorList>
    </citation>
    <scope>NUCLEOTIDE SEQUENCE [LARGE SCALE GENOMIC DNA]</scope>
    <source>
        <strain evidence="8">race 4</strain>
    </source>
</reference>
<dbReference type="PANTHER" id="PTHR44200:SF1">
    <property type="entry name" value="DNAJ HOMOLOG SUBFAMILY C MEMBER 7"/>
    <property type="match status" value="1"/>
</dbReference>
<dbReference type="Pfam" id="PF13432">
    <property type="entry name" value="TPR_16"/>
    <property type="match status" value="1"/>
</dbReference>
<evidence type="ECO:0000259" key="6">
    <source>
        <dbReference type="PROSITE" id="PS50076"/>
    </source>
</evidence>
<feature type="compositionally biased region" description="Low complexity" evidence="5">
    <location>
        <begin position="68"/>
        <end position="90"/>
    </location>
</feature>
<feature type="repeat" description="TPR" evidence="4">
    <location>
        <begin position="713"/>
        <end position="746"/>
    </location>
</feature>
<dbReference type="FunFam" id="1.25.40.10:FF:000097">
    <property type="entry name" value="DnaJ homolog subfamily C member 7 homolog"/>
    <property type="match status" value="1"/>
</dbReference>
<feature type="compositionally biased region" description="Low complexity" evidence="5">
    <location>
        <begin position="382"/>
        <end position="392"/>
    </location>
</feature>
<evidence type="ECO:0000256" key="1">
    <source>
        <dbReference type="ARBA" id="ARBA00022737"/>
    </source>
</evidence>
<keyword evidence="1" id="KW-0677">Repeat</keyword>
<feature type="repeat" description="TPR" evidence="4">
    <location>
        <begin position="759"/>
        <end position="792"/>
    </location>
</feature>
<keyword evidence="8" id="KW-1185">Reference proteome</keyword>
<feature type="compositionally biased region" description="Basic residues" evidence="5">
    <location>
        <begin position="96"/>
        <end position="106"/>
    </location>
</feature>
<feature type="region of interest" description="Disordered" evidence="5">
    <location>
        <begin position="465"/>
        <end position="524"/>
    </location>
</feature>
<dbReference type="InterPro" id="IPR018253">
    <property type="entry name" value="DnaJ_domain_CS"/>
</dbReference>
<feature type="compositionally biased region" description="Polar residues" evidence="5">
    <location>
        <begin position="477"/>
        <end position="492"/>
    </location>
</feature>
<feature type="region of interest" description="Disordered" evidence="5">
    <location>
        <begin position="1"/>
        <end position="193"/>
    </location>
</feature>
<feature type="repeat" description="TPR" evidence="4">
    <location>
        <begin position="560"/>
        <end position="593"/>
    </location>
</feature>
<keyword evidence="3" id="KW-0143">Chaperone</keyword>
<feature type="repeat" description="TPR" evidence="4">
    <location>
        <begin position="797"/>
        <end position="830"/>
    </location>
</feature>
<dbReference type="PANTHER" id="PTHR44200">
    <property type="entry name" value="DNAJ HOMOLOG SUBFAMILY C MEMBER 7"/>
    <property type="match status" value="1"/>
</dbReference>
<dbReference type="STRING" id="1229665.N1RF30"/>
<dbReference type="EMBL" id="KB726992">
    <property type="protein sequence ID" value="EMT64131.1"/>
    <property type="molecule type" value="Genomic_DNA"/>
</dbReference>
<dbReference type="Pfam" id="PF00515">
    <property type="entry name" value="TPR_1"/>
    <property type="match status" value="1"/>
</dbReference>
<evidence type="ECO:0000256" key="2">
    <source>
        <dbReference type="ARBA" id="ARBA00022803"/>
    </source>
</evidence>
<dbReference type="InterPro" id="IPR036869">
    <property type="entry name" value="J_dom_sf"/>
</dbReference>
<dbReference type="HOGENOM" id="CLU_285758_0_0_1"/>
<dbReference type="Proteomes" id="UP000016929">
    <property type="component" value="Unassembled WGS sequence"/>
</dbReference>
<feature type="compositionally biased region" description="Acidic residues" evidence="5">
    <location>
        <begin position="1014"/>
        <end position="1048"/>
    </location>
</feature>
<gene>
    <name evidence="7" type="ORF">FOC4_g10010619</name>
</gene>
<feature type="repeat" description="TPR" evidence="4">
    <location>
        <begin position="195"/>
        <end position="228"/>
    </location>
</feature>
<organism evidence="7 8">
    <name type="scientific">Fusarium oxysporum f. sp. cubense (strain race 4)</name>
    <name type="common">Panama disease fungus</name>
    <dbReference type="NCBI Taxonomy" id="2502994"/>
    <lineage>
        <taxon>Eukaryota</taxon>
        <taxon>Fungi</taxon>
        <taxon>Dikarya</taxon>
        <taxon>Ascomycota</taxon>
        <taxon>Pezizomycotina</taxon>
        <taxon>Sordariomycetes</taxon>
        <taxon>Hypocreomycetidae</taxon>
        <taxon>Hypocreales</taxon>
        <taxon>Nectriaceae</taxon>
        <taxon>Fusarium</taxon>
        <taxon>Fusarium oxysporum species complex</taxon>
    </lineage>
</organism>
<evidence type="ECO:0000256" key="4">
    <source>
        <dbReference type="PROSITE-ProRule" id="PRU00339"/>
    </source>
</evidence>
<feature type="repeat" description="TPR" evidence="4">
    <location>
        <begin position="229"/>
        <end position="262"/>
    </location>
</feature>
<dbReference type="InterPro" id="IPR001623">
    <property type="entry name" value="DnaJ_domain"/>
</dbReference>
<sequence length="1083" mass="118994">MKNFFGSGKKPTSSSTPPPPLSSTRKSATFEERDRENHDPAEQPPAYSEPSSPARAKSPSKSSKRLSRPASYAAESTKSSSRSSRLSRQSTDPGHSHSHSSSRRHKYEPDTHPLNLPPEERKRLSALAAAMNGNSMDVDSEPVNGARSTTPPNPKAQTNFSVPIPNGSSHDDGAPPPPPHKSNPGSPTITPEEDAEAYKAAGNRFFKEKNYYKAIEQYSKAVDLFPFSATYLGNRAAAYMSNGQYEHALEDCSRAADYDPQNAKILLRLARIYTAMGRPEEAMTTFNRIDPPPSAKDMAPAKEMLHHIQSARDILARGSGSGMSMVLHALDLAERGLGPGKPTSSSTPPPPLSSTRKSATFEERDRENHDPAEQPPAYSEPSSPARAKSPSKSSKRLSRPASYAAESTKSSSRSSRLSRQSTDPGHSHSHSSSRRHKYEPDTHPLNLPPEERKRLSALAAAMNGNSMDVDSEPVNGARSTTPPNPKAQTNFSVPIPNGSSHDDGAPPPPPHKSNPGSPTITPEEDAEAYKAAGNRFFKEKNYYKAIEQYSKAVDLFPFSATYLGNRAAAYMSNGQYEHALEDCSRAADYDPQNAKILLRLARIYTAMGRPEEAMTTFNRIDPPPSAKDMAPAKEMLHHIQSARDILARGSGSGMSMVLHALDLAERGLGPGVSKPRKWQLMRGEAYLLMGRENSLGEAQNIAMNLLRNNSQDPEALVLRGRVLYGQGENDKAIQFFRMAINCDPDFRDAVKWLRIVQRLDRMKEEGNTDFKAGRLQQAIEKYTNALDIDPSNKSMNSKLLQNRAQCKIKLKQYDDAIADCERAINLDPGYTKARKTKANALGGAERWEDAVKEWKAIQELDPEDRTIMREIRKAELELKKAQRKDYYKIVGVEKTATGDEIKKAYRKMAVKLHPDKNPGDPHAEEKFKDLQEAYECLSDPQKRAAYDNGDDLMDPNDMFGGGGMGGGMGGIDPEILFSMMGQQGGFGGGGFRSAGGFPGGGGGGGAHFNFGAGADDDDDDLWDSEDEDADLYDEEDEDEDGEEEENDDYATTSDEDFHPQPPRNTYICMKHIPLFGRKKPLSL</sequence>
<keyword evidence="2 4" id="KW-0802">TPR repeat</keyword>
<dbReference type="Pfam" id="PF00226">
    <property type="entry name" value="DnaJ"/>
    <property type="match status" value="1"/>
</dbReference>
<dbReference type="PROSITE" id="PS00636">
    <property type="entry name" value="DNAJ_1"/>
    <property type="match status" value="1"/>
</dbReference>
<dbReference type="AlphaFoldDB" id="N1RF30"/>
<feature type="compositionally biased region" description="Basic residues" evidence="5">
    <location>
        <begin position="427"/>
        <end position="437"/>
    </location>
</feature>
<dbReference type="InterPro" id="IPR052758">
    <property type="entry name" value="SRC_co-chaperone"/>
</dbReference>
<dbReference type="SUPFAM" id="SSF46565">
    <property type="entry name" value="Chaperone J-domain"/>
    <property type="match status" value="1"/>
</dbReference>
<dbReference type="PROSITE" id="PS50076">
    <property type="entry name" value="DNAJ_2"/>
    <property type="match status" value="1"/>
</dbReference>
<dbReference type="Gene3D" id="1.10.287.110">
    <property type="entry name" value="DnaJ domain"/>
    <property type="match status" value="1"/>
</dbReference>
<name>N1RF30_FUSC4</name>
<dbReference type="PROSITE" id="PS50005">
    <property type="entry name" value="TPR"/>
    <property type="match status" value="7"/>
</dbReference>
<dbReference type="Pfam" id="PF14559">
    <property type="entry name" value="TPR_19"/>
    <property type="match status" value="2"/>
</dbReference>
<feature type="compositionally biased region" description="Polar residues" evidence="5">
    <location>
        <begin position="146"/>
        <end position="161"/>
    </location>
</feature>
<feature type="domain" description="J" evidence="6">
    <location>
        <begin position="885"/>
        <end position="950"/>
    </location>
</feature>
<dbReference type="OrthoDB" id="1726119at2759"/>
<dbReference type="InterPro" id="IPR011990">
    <property type="entry name" value="TPR-like_helical_dom_sf"/>
</dbReference>
<accession>N1RF30</accession>
<feature type="compositionally biased region" description="Low complexity" evidence="5">
    <location>
        <begin position="51"/>
        <end position="61"/>
    </location>
</feature>
<dbReference type="InterPro" id="IPR019734">
    <property type="entry name" value="TPR_rpt"/>
</dbReference>
<feature type="compositionally biased region" description="Basic and acidic residues" evidence="5">
    <location>
        <begin position="359"/>
        <end position="372"/>
    </location>
</feature>
<dbReference type="PRINTS" id="PR00625">
    <property type="entry name" value="JDOMAIN"/>
</dbReference>
<feature type="region of interest" description="Disordered" evidence="5">
    <location>
        <begin position="1006"/>
        <end position="1065"/>
    </location>
</feature>
<reference evidence="8" key="1">
    <citation type="submission" date="2012-09" db="EMBL/GenBank/DDBJ databases">
        <title>Genome sequencing and comparative transcriptomics of race 1 and race 4 of banana pathogen: Fusarium oxysporum f. sp. cubense.</title>
        <authorList>
            <person name="Fang X."/>
            <person name="Huang J."/>
        </authorList>
    </citation>
    <scope>NUCLEOTIDE SEQUENCE [LARGE SCALE GENOMIC DNA]</scope>
    <source>
        <strain evidence="8">race 4</strain>
    </source>
</reference>
<evidence type="ECO:0000256" key="5">
    <source>
        <dbReference type="SAM" id="MobiDB-lite"/>
    </source>
</evidence>
<feature type="compositionally biased region" description="Low complexity" evidence="5">
    <location>
        <begin position="399"/>
        <end position="421"/>
    </location>
</feature>
<dbReference type="Gene3D" id="1.25.40.10">
    <property type="entry name" value="Tetratricopeptide repeat domain"/>
    <property type="match status" value="2"/>
</dbReference>
<dbReference type="SUPFAM" id="SSF48452">
    <property type="entry name" value="TPR-like"/>
    <property type="match status" value="2"/>
</dbReference>
<feature type="repeat" description="TPR" evidence="4">
    <location>
        <begin position="526"/>
        <end position="559"/>
    </location>
</feature>
<evidence type="ECO:0000256" key="3">
    <source>
        <dbReference type="ARBA" id="ARBA00023186"/>
    </source>
</evidence>
<protein>
    <submittedName>
        <fullName evidence="7">DnaJ like protein subfamily C member 7 like protein</fullName>
    </submittedName>
</protein>
<feature type="region of interest" description="Disordered" evidence="5">
    <location>
        <begin position="335"/>
        <end position="449"/>
    </location>
</feature>
<dbReference type="SMART" id="SM00028">
    <property type="entry name" value="TPR"/>
    <property type="match status" value="10"/>
</dbReference>
<evidence type="ECO:0000313" key="7">
    <source>
        <dbReference type="EMBL" id="EMT64131.1"/>
    </source>
</evidence>
<evidence type="ECO:0000313" key="8">
    <source>
        <dbReference type="Proteomes" id="UP000016929"/>
    </source>
</evidence>